<feature type="transmembrane region" description="Helical" evidence="6">
    <location>
        <begin position="77"/>
        <end position="96"/>
    </location>
</feature>
<evidence type="ECO:0000256" key="2">
    <source>
        <dbReference type="ARBA" id="ARBA00007375"/>
    </source>
</evidence>
<dbReference type="PANTHER" id="PTHR31885:SF6">
    <property type="entry name" value="GH04784P"/>
    <property type="match status" value="1"/>
</dbReference>
<evidence type="ECO:0000313" key="8">
    <source>
        <dbReference type="Proteomes" id="UP001209279"/>
    </source>
</evidence>
<gene>
    <name evidence="7" type="ORF">K7K07_13910</name>
</gene>
<keyword evidence="5 6" id="KW-0472">Membrane</keyword>
<evidence type="ECO:0000256" key="4">
    <source>
        <dbReference type="ARBA" id="ARBA00022989"/>
    </source>
</evidence>
<sequence>MPRPSHLILIAVAAAALYIYALASDNALLGLLSKPIPVLSLIAWLGSTPTTPYRRWIMIGLAFSVLGDILLAIPRDLFVFGLAAFLCAHLAYLRGYCSLTQRPAYPSLAFALLVGASLFGLLASHGLGPLLIPVALYALAICCMLWRALACGGVAAMGACAFVFSDSLIGIDRFVSPFAAAEYLIILSYWLGQWLIAASVSRGANDKVLIQSSTRSIGSC</sequence>
<evidence type="ECO:0000256" key="5">
    <source>
        <dbReference type="ARBA" id="ARBA00023136"/>
    </source>
</evidence>
<evidence type="ECO:0000313" key="7">
    <source>
        <dbReference type="EMBL" id="UXZ43174.1"/>
    </source>
</evidence>
<evidence type="ECO:0000256" key="6">
    <source>
        <dbReference type="SAM" id="Phobius"/>
    </source>
</evidence>
<accession>A0AAJ5MHN7</accession>
<dbReference type="GO" id="GO:0016787">
    <property type="term" value="F:hydrolase activity"/>
    <property type="evidence" value="ECO:0007669"/>
    <property type="project" value="TreeGrafter"/>
</dbReference>
<keyword evidence="3 6" id="KW-0812">Transmembrane</keyword>
<name>A0AAJ5MHN7_9PSED</name>
<keyword evidence="4 6" id="KW-1133">Transmembrane helix</keyword>
<dbReference type="PANTHER" id="PTHR31885">
    <property type="entry name" value="GH04784P"/>
    <property type="match status" value="1"/>
</dbReference>
<organism evidence="7 8">
    <name type="scientific">Pseudomonas soli</name>
    <dbReference type="NCBI Taxonomy" id="1306993"/>
    <lineage>
        <taxon>Bacteria</taxon>
        <taxon>Pseudomonadati</taxon>
        <taxon>Pseudomonadota</taxon>
        <taxon>Gammaproteobacteria</taxon>
        <taxon>Pseudomonadales</taxon>
        <taxon>Pseudomonadaceae</taxon>
        <taxon>Pseudomonas</taxon>
    </lineage>
</organism>
<dbReference type="Proteomes" id="UP001209279">
    <property type="component" value="Chromosome"/>
</dbReference>
<comment type="subcellular location">
    <subcellularLocation>
        <location evidence="1">Membrane</location>
        <topology evidence="1">Multi-pass membrane protein</topology>
    </subcellularLocation>
</comment>
<proteinExistence type="inferred from homology"/>
<evidence type="ECO:0000256" key="1">
    <source>
        <dbReference type="ARBA" id="ARBA00004141"/>
    </source>
</evidence>
<feature type="transmembrane region" description="Helical" evidence="6">
    <location>
        <begin position="174"/>
        <end position="192"/>
    </location>
</feature>
<dbReference type="Pfam" id="PF07947">
    <property type="entry name" value="YhhN"/>
    <property type="match status" value="1"/>
</dbReference>
<dbReference type="AlphaFoldDB" id="A0AAJ5MHN7"/>
<dbReference type="RefSeq" id="WP_263157880.1">
    <property type="nucleotide sequence ID" value="NZ_CP083803.1"/>
</dbReference>
<dbReference type="InterPro" id="IPR012506">
    <property type="entry name" value="TMEM86B-like"/>
</dbReference>
<dbReference type="EMBL" id="CP083803">
    <property type="protein sequence ID" value="UXZ43174.1"/>
    <property type="molecule type" value="Genomic_DNA"/>
</dbReference>
<feature type="transmembrane region" description="Helical" evidence="6">
    <location>
        <begin position="108"/>
        <end position="128"/>
    </location>
</feature>
<comment type="similarity">
    <text evidence="2">Belongs to the TMEM86 family.</text>
</comment>
<dbReference type="GO" id="GO:0016020">
    <property type="term" value="C:membrane"/>
    <property type="evidence" value="ECO:0007669"/>
    <property type="project" value="UniProtKB-SubCell"/>
</dbReference>
<reference evidence="7" key="1">
    <citation type="submission" date="2021-08" db="EMBL/GenBank/DDBJ databases">
        <authorList>
            <person name="Yaryura P.M."/>
            <person name="Bianco M.I."/>
            <person name="Morais C."/>
            <person name="Setubal J.C."/>
        </authorList>
    </citation>
    <scope>NUCLEOTIDE SEQUENCE</scope>
    <source>
        <strain evidence="7">AP1</strain>
    </source>
</reference>
<feature type="transmembrane region" description="Helical" evidence="6">
    <location>
        <begin position="134"/>
        <end position="162"/>
    </location>
</feature>
<protein>
    <submittedName>
        <fullName evidence="7">Lysoplasmalogenase</fullName>
    </submittedName>
</protein>
<feature type="transmembrane region" description="Helical" evidence="6">
    <location>
        <begin position="7"/>
        <end position="23"/>
    </location>
</feature>
<evidence type="ECO:0000256" key="3">
    <source>
        <dbReference type="ARBA" id="ARBA00022692"/>
    </source>
</evidence>